<proteinExistence type="predicted"/>
<dbReference type="SMART" id="SM00248">
    <property type="entry name" value="ANK"/>
    <property type="match status" value="8"/>
</dbReference>
<dbReference type="Pfam" id="PF00023">
    <property type="entry name" value="Ank"/>
    <property type="match status" value="1"/>
</dbReference>
<dbReference type="PANTHER" id="PTHR24148">
    <property type="entry name" value="ANKYRIN REPEAT DOMAIN-CONTAINING PROTEIN 39 HOMOLOG-RELATED"/>
    <property type="match status" value="1"/>
</dbReference>
<dbReference type="InterPro" id="IPR036770">
    <property type="entry name" value="Ankyrin_rpt-contain_sf"/>
</dbReference>
<accession>A0ABR1S0Y9</accession>
<dbReference type="PROSITE" id="PS50088">
    <property type="entry name" value="ANK_REPEAT"/>
    <property type="match status" value="2"/>
</dbReference>
<comment type="caution">
    <text evidence="3">The sequence shown here is derived from an EMBL/GenBank/DDBJ whole genome shotgun (WGS) entry which is preliminary data.</text>
</comment>
<keyword evidence="1" id="KW-0040">ANK repeat</keyword>
<gene>
    <name evidence="3" type="ORF">PG993_011915</name>
</gene>
<dbReference type="InterPro" id="IPR052895">
    <property type="entry name" value="HetReg/Transcr_Mod"/>
</dbReference>
<feature type="domain" description="Heterokaryon incompatibility" evidence="2">
    <location>
        <begin position="695"/>
        <end position="828"/>
    </location>
</feature>
<dbReference type="EMBL" id="JAQQWK010000011">
    <property type="protein sequence ID" value="KAK8023849.1"/>
    <property type="molecule type" value="Genomic_DNA"/>
</dbReference>
<dbReference type="InterPro" id="IPR010730">
    <property type="entry name" value="HET"/>
</dbReference>
<keyword evidence="4" id="KW-1185">Reference proteome</keyword>
<dbReference type="Pfam" id="PF12796">
    <property type="entry name" value="Ank_2"/>
    <property type="match status" value="1"/>
</dbReference>
<evidence type="ECO:0000256" key="1">
    <source>
        <dbReference type="PROSITE-ProRule" id="PRU00023"/>
    </source>
</evidence>
<dbReference type="InterPro" id="IPR002110">
    <property type="entry name" value="Ankyrin_rpt"/>
</dbReference>
<dbReference type="SUPFAM" id="SSF48403">
    <property type="entry name" value="Ankyrin repeat"/>
    <property type="match status" value="1"/>
</dbReference>
<feature type="repeat" description="ANK" evidence="1">
    <location>
        <begin position="142"/>
        <end position="174"/>
    </location>
</feature>
<dbReference type="PANTHER" id="PTHR24148:SF64">
    <property type="entry name" value="HETEROKARYON INCOMPATIBILITY DOMAIN-CONTAINING PROTEIN"/>
    <property type="match status" value="1"/>
</dbReference>
<sequence length="1169" mass="130793">MSGDASCDVEQKTQAVAAGEWLVHLCQKGGALGRALTPLEEKKFNEFFELYVHEETFKHYHIQAVHHSLSGKDYSLAQTLLAKDDTKRLLLDDPSALQIAIKAVHIEPGCLHESIKETAPLLLDTVKLLIEHGAVANSLDEDGNSALFYTCVLGYAELFTLLCESGADVGTTHQRRTPEQLRRLNGHDSEANEAPDGVNLLQVTLDALISPQKILDFTWIGYPPGMNYDYHMWKLDLETTWGGIVLELIRKGLTCTPDDLGLVKLLHVSFFQGALDFVTPLLEFGASINAPDRHLIDETGREQGACYETAIHAAAAKWQIPTAQRLLQHGADPRATSESRSYYGSEDFTPVGLALARVDGSDEEEICKALEFCEMMIQAEISLEEKDHLELLNFCAKRSRLDFLRQLLQRGVRPATMPDTSSLDVILLLLEHGVKIDPPSLQKKAMECNRLAILRWSVSQHGGLLPSDPEGWGAIIFRVAGRRPSARGMLKFLTSDYPGPHVDSVLQIHPDGKPDSASEKTNLLQIILGVEDVETVKIALDAGADPRCPGLPEDALTAFQRKIRTGNMTPYPDHSLQIIRLLQEKMLVGTCWIPPSVTETRAKSKETIDTQKRMWDERIERLVQSRCEIPTLQGLKLSQSQYTDAITRGARHTYPYEDLTGASSMRLLELLPSPNRTSPVEGRLVHSDITHQPQYEALSYVWGDPAMECSVSMDGHPVSITQNLHSALIHLRHEVDVRKLWVDALCINQSNISERNQQVGIMGDIYRRANQVLVWLGEAADDSHLVFTRIREVQDSFINEAQSTEQERRAWKALITRPWFFRTWVIQEVALNSQKTIMICGDDSARWLDLKSVRSDFSSGASGLGRVMGHAKTNAYHPIGGVDFDSRIYFLRVMDPGDHPVSIMRYSRMCQSSDIKDRVYGVLGLFEPGFMTIDYKLPVEEIFRRFVEATIRLKGDLSILQANGSQRHLSSLPSWVPDLSNGSVTTIASTGFPKMILPGLNFRADGALVGALGDTWGRPARAFCKHVEGFAQWYRLCGTGVLEAADPSGYLRDVEFFMDWAGTEAKDAADSLPEGKLPCRLRWYRKDVEYTIYDRRFYVTEGGSMGLAAPGARVGDRIAFIPGAYQPFVLRRGDDGESWTMHGDCYLYGLDVFALFRNDQHLVEEFVIR</sequence>
<dbReference type="Pfam" id="PF06985">
    <property type="entry name" value="HET"/>
    <property type="match status" value="1"/>
</dbReference>
<name>A0ABR1S0Y9_9PEZI</name>
<evidence type="ECO:0000313" key="4">
    <source>
        <dbReference type="Proteomes" id="UP001444661"/>
    </source>
</evidence>
<reference evidence="3 4" key="1">
    <citation type="submission" date="2023-01" db="EMBL/GenBank/DDBJ databases">
        <title>Analysis of 21 Apiospora genomes using comparative genomics revels a genus with tremendous synthesis potential of carbohydrate active enzymes and secondary metabolites.</title>
        <authorList>
            <person name="Sorensen T."/>
        </authorList>
    </citation>
    <scope>NUCLEOTIDE SEQUENCE [LARGE SCALE GENOMIC DNA]</scope>
    <source>
        <strain evidence="3 4">CBS 33761</strain>
    </source>
</reference>
<evidence type="ECO:0000313" key="3">
    <source>
        <dbReference type="EMBL" id="KAK8023849.1"/>
    </source>
</evidence>
<feature type="repeat" description="ANK" evidence="1">
    <location>
        <begin position="266"/>
        <end position="293"/>
    </location>
</feature>
<protein>
    <recommendedName>
        <fullName evidence="2">Heterokaryon incompatibility domain-containing protein</fullName>
    </recommendedName>
</protein>
<evidence type="ECO:0000259" key="2">
    <source>
        <dbReference type="Pfam" id="PF06985"/>
    </source>
</evidence>
<dbReference type="Proteomes" id="UP001444661">
    <property type="component" value="Unassembled WGS sequence"/>
</dbReference>
<organism evidence="3 4">
    <name type="scientific">Apiospora rasikravindrae</name>
    <dbReference type="NCBI Taxonomy" id="990691"/>
    <lineage>
        <taxon>Eukaryota</taxon>
        <taxon>Fungi</taxon>
        <taxon>Dikarya</taxon>
        <taxon>Ascomycota</taxon>
        <taxon>Pezizomycotina</taxon>
        <taxon>Sordariomycetes</taxon>
        <taxon>Xylariomycetidae</taxon>
        <taxon>Amphisphaeriales</taxon>
        <taxon>Apiosporaceae</taxon>
        <taxon>Apiospora</taxon>
    </lineage>
</organism>
<dbReference type="Gene3D" id="1.25.40.20">
    <property type="entry name" value="Ankyrin repeat-containing domain"/>
    <property type="match status" value="2"/>
</dbReference>